<sequence>MTAHDNAACCRENMTIKRSAVTHVDCPVFVLSTQYIL</sequence>
<dbReference type="EMBL" id="GBXM01101044">
    <property type="protein sequence ID" value="JAH07533.1"/>
    <property type="molecule type" value="Transcribed_RNA"/>
</dbReference>
<protein>
    <submittedName>
        <fullName evidence="1">Uncharacterized protein</fullName>
    </submittedName>
</protein>
<proteinExistence type="predicted"/>
<evidence type="ECO:0000313" key="1">
    <source>
        <dbReference type="EMBL" id="JAH07533.1"/>
    </source>
</evidence>
<dbReference type="AlphaFoldDB" id="A0A0E9PUI7"/>
<reference evidence="1" key="1">
    <citation type="submission" date="2014-11" db="EMBL/GenBank/DDBJ databases">
        <authorList>
            <person name="Amaro Gonzalez C."/>
        </authorList>
    </citation>
    <scope>NUCLEOTIDE SEQUENCE</scope>
</reference>
<reference evidence="1" key="2">
    <citation type="journal article" date="2015" name="Fish Shellfish Immunol.">
        <title>Early steps in the European eel (Anguilla anguilla)-Vibrio vulnificus interaction in the gills: Role of the RtxA13 toxin.</title>
        <authorList>
            <person name="Callol A."/>
            <person name="Pajuelo D."/>
            <person name="Ebbesson L."/>
            <person name="Teles M."/>
            <person name="MacKenzie S."/>
            <person name="Amaro C."/>
        </authorList>
    </citation>
    <scope>NUCLEOTIDE SEQUENCE</scope>
</reference>
<organism evidence="1">
    <name type="scientific">Anguilla anguilla</name>
    <name type="common">European freshwater eel</name>
    <name type="synonym">Muraena anguilla</name>
    <dbReference type="NCBI Taxonomy" id="7936"/>
    <lineage>
        <taxon>Eukaryota</taxon>
        <taxon>Metazoa</taxon>
        <taxon>Chordata</taxon>
        <taxon>Craniata</taxon>
        <taxon>Vertebrata</taxon>
        <taxon>Euteleostomi</taxon>
        <taxon>Actinopterygii</taxon>
        <taxon>Neopterygii</taxon>
        <taxon>Teleostei</taxon>
        <taxon>Anguilliformes</taxon>
        <taxon>Anguillidae</taxon>
        <taxon>Anguilla</taxon>
    </lineage>
</organism>
<name>A0A0E9PUI7_ANGAN</name>
<accession>A0A0E9PUI7</accession>